<dbReference type="Proteomes" id="UP000269998">
    <property type="component" value="Chromosome"/>
</dbReference>
<keyword evidence="3" id="KW-0804">Transcription</keyword>
<dbReference type="AlphaFoldDB" id="A0A3S4BDU2"/>
<proteinExistence type="predicted"/>
<evidence type="ECO:0000313" key="6">
    <source>
        <dbReference type="EMBL" id="VDM88450.1"/>
    </source>
</evidence>
<organism evidence="6 7">
    <name type="scientific">Mycobacterium basiliense</name>
    <dbReference type="NCBI Taxonomy" id="2094119"/>
    <lineage>
        <taxon>Bacteria</taxon>
        <taxon>Bacillati</taxon>
        <taxon>Actinomycetota</taxon>
        <taxon>Actinomycetes</taxon>
        <taxon>Mycobacteriales</taxon>
        <taxon>Mycobacteriaceae</taxon>
        <taxon>Mycobacterium</taxon>
    </lineage>
</organism>
<keyword evidence="2 4" id="KW-0238">DNA-binding</keyword>
<evidence type="ECO:0000256" key="2">
    <source>
        <dbReference type="ARBA" id="ARBA00023125"/>
    </source>
</evidence>
<dbReference type="SUPFAM" id="SSF46689">
    <property type="entry name" value="Homeodomain-like"/>
    <property type="match status" value="1"/>
</dbReference>
<evidence type="ECO:0000256" key="1">
    <source>
        <dbReference type="ARBA" id="ARBA00023015"/>
    </source>
</evidence>
<evidence type="ECO:0000256" key="4">
    <source>
        <dbReference type="PROSITE-ProRule" id="PRU00335"/>
    </source>
</evidence>
<dbReference type="RefSeq" id="WP_158016474.1">
    <property type="nucleotide sequence ID" value="NZ_CBCSKE010000022.1"/>
</dbReference>
<dbReference type="PANTHER" id="PTHR47506:SF6">
    <property type="entry name" value="HTH-TYPE TRANSCRIPTIONAL REPRESSOR NEMR"/>
    <property type="match status" value="1"/>
</dbReference>
<feature type="DNA-binding region" description="H-T-H motif" evidence="4">
    <location>
        <begin position="31"/>
        <end position="50"/>
    </location>
</feature>
<dbReference type="InterPro" id="IPR011075">
    <property type="entry name" value="TetR_C"/>
</dbReference>
<dbReference type="PRINTS" id="PR00455">
    <property type="entry name" value="HTHTETR"/>
</dbReference>
<dbReference type="Gene3D" id="1.10.357.10">
    <property type="entry name" value="Tetracycline Repressor, domain 2"/>
    <property type="match status" value="1"/>
</dbReference>
<dbReference type="GO" id="GO:0003677">
    <property type="term" value="F:DNA binding"/>
    <property type="evidence" value="ECO:0007669"/>
    <property type="project" value="UniProtKB-UniRule"/>
</dbReference>
<dbReference type="EMBL" id="LR130759">
    <property type="protein sequence ID" value="VDM88450.1"/>
    <property type="molecule type" value="Genomic_DNA"/>
</dbReference>
<dbReference type="OrthoDB" id="326421at2"/>
<dbReference type="Gene3D" id="1.10.10.60">
    <property type="entry name" value="Homeodomain-like"/>
    <property type="match status" value="1"/>
</dbReference>
<dbReference type="InterPro" id="IPR001647">
    <property type="entry name" value="HTH_TetR"/>
</dbReference>
<dbReference type="KEGG" id="mbai:MB901379_02012"/>
<sequence length="206" mass="21744">MPSAEVGRKTREQILHTAMNVASVKGLAGLSIGELATELGMSKSGLFRHFGAKEQLQLATVDAAMGVFEREVLNPALAAEAGLGRLRALMRAWVGYLERDVFTGGCFFVAASADVDSRPGPVRDLIAEAGHAGIAAMTAEIEAAQRLGQLGAHVEARQLAFELHAFAMEANWSRLLLDDDDACDRARAAIDTALARAGAGAKGDEK</sequence>
<feature type="domain" description="HTH tetR-type" evidence="5">
    <location>
        <begin position="8"/>
        <end position="68"/>
    </location>
</feature>
<dbReference type="SUPFAM" id="SSF48498">
    <property type="entry name" value="Tetracyclin repressor-like, C-terminal domain"/>
    <property type="match status" value="1"/>
</dbReference>
<dbReference type="Pfam" id="PF16925">
    <property type="entry name" value="TetR_C_13"/>
    <property type="match status" value="1"/>
</dbReference>
<evidence type="ECO:0000256" key="3">
    <source>
        <dbReference type="ARBA" id="ARBA00023163"/>
    </source>
</evidence>
<keyword evidence="1" id="KW-0805">Transcription regulation</keyword>
<dbReference type="PANTHER" id="PTHR47506">
    <property type="entry name" value="TRANSCRIPTIONAL REGULATORY PROTEIN"/>
    <property type="match status" value="1"/>
</dbReference>
<dbReference type="PROSITE" id="PS50977">
    <property type="entry name" value="HTH_TETR_2"/>
    <property type="match status" value="1"/>
</dbReference>
<dbReference type="InterPro" id="IPR009057">
    <property type="entry name" value="Homeodomain-like_sf"/>
</dbReference>
<evidence type="ECO:0000259" key="5">
    <source>
        <dbReference type="PROSITE" id="PS50977"/>
    </source>
</evidence>
<reference evidence="7" key="1">
    <citation type="submission" date="2018-02" db="EMBL/GenBank/DDBJ databases">
        <authorList>
            <person name="Seth-Smith MB H."/>
            <person name="Seth-Smith H."/>
        </authorList>
    </citation>
    <scope>NUCLEOTIDE SEQUENCE [LARGE SCALE GENOMIC DNA]</scope>
</reference>
<dbReference type="InterPro" id="IPR036271">
    <property type="entry name" value="Tet_transcr_reg_TetR-rel_C_sf"/>
</dbReference>
<name>A0A3S4BDU2_9MYCO</name>
<dbReference type="Pfam" id="PF00440">
    <property type="entry name" value="TetR_N"/>
    <property type="match status" value="1"/>
</dbReference>
<evidence type="ECO:0000313" key="7">
    <source>
        <dbReference type="Proteomes" id="UP000269998"/>
    </source>
</evidence>
<gene>
    <name evidence="6" type="ORF">MB901379_02012</name>
</gene>
<accession>A0A3S4BDU2</accession>
<keyword evidence="7" id="KW-1185">Reference proteome</keyword>
<protein>
    <submittedName>
        <fullName evidence="6">Transcriptional repressor BetI</fullName>
    </submittedName>
</protein>